<dbReference type="RefSeq" id="WP_238698602.1">
    <property type="nucleotide sequence ID" value="NZ_QWDN01000001.1"/>
</dbReference>
<sequence length="151" mass="16776">MKKEVLFMMFLVSFLSNAQSNKIVFEYDAAGNQVKRSLCLKCPSATGKKDQTKEVEALAEEKGLPLSSEEVLSYYPNPVKETLYLKWQLQENNGVTSVQVFALSGQVLGTYPVGSGVNELNVPFQNYSAGIYAIMLYYSNGSQKAIKIIKQ</sequence>
<protein>
    <submittedName>
        <fullName evidence="4">Secreted protein (Por secretion system target)</fullName>
    </submittedName>
</protein>
<comment type="caution">
    <text evidence="4">The sequence shown here is derived from an EMBL/GenBank/DDBJ whole genome shotgun (WGS) entry which is preliminary data.</text>
</comment>
<dbReference type="EMBL" id="SLWA01000010">
    <property type="protein sequence ID" value="TCN52477.1"/>
    <property type="molecule type" value="Genomic_DNA"/>
</dbReference>
<feature type="domain" description="Secretion system C-terminal sorting" evidence="3">
    <location>
        <begin position="75"/>
        <end position="144"/>
    </location>
</feature>
<evidence type="ECO:0000256" key="1">
    <source>
        <dbReference type="ARBA" id="ARBA00022729"/>
    </source>
</evidence>
<evidence type="ECO:0000313" key="5">
    <source>
        <dbReference type="Proteomes" id="UP000295270"/>
    </source>
</evidence>
<keyword evidence="1 2" id="KW-0732">Signal</keyword>
<reference evidence="4 5" key="1">
    <citation type="journal article" date="2015" name="Stand. Genomic Sci.">
        <title>Genomic Encyclopedia of Bacterial and Archaeal Type Strains, Phase III: the genomes of soil and plant-associated and newly described type strains.</title>
        <authorList>
            <person name="Whitman W.B."/>
            <person name="Woyke T."/>
            <person name="Klenk H.P."/>
            <person name="Zhou Y."/>
            <person name="Lilburn T.G."/>
            <person name="Beck B.J."/>
            <person name="De Vos P."/>
            <person name="Vandamme P."/>
            <person name="Eisen J.A."/>
            <person name="Garrity G."/>
            <person name="Hugenholtz P."/>
            <person name="Kyrpides N.C."/>
        </authorList>
    </citation>
    <scope>NUCLEOTIDE SEQUENCE [LARGE SCALE GENOMIC DNA]</scope>
    <source>
        <strain evidence="4 5">P5626</strain>
    </source>
</reference>
<feature type="chain" id="PRO_5045266950" evidence="2">
    <location>
        <begin position="19"/>
        <end position="151"/>
    </location>
</feature>
<dbReference type="Proteomes" id="UP000295270">
    <property type="component" value="Unassembled WGS sequence"/>
</dbReference>
<evidence type="ECO:0000256" key="2">
    <source>
        <dbReference type="SAM" id="SignalP"/>
    </source>
</evidence>
<name>A0ABY2ATG9_9FLAO</name>
<keyword evidence="5" id="KW-1185">Reference proteome</keyword>
<dbReference type="NCBIfam" id="TIGR04183">
    <property type="entry name" value="Por_Secre_tail"/>
    <property type="match status" value="1"/>
</dbReference>
<accession>A0ABY2ATG9</accession>
<dbReference type="Pfam" id="PF18962">
    <property type="entry name" value="Por_Secre_tail"/>
    <property type="match status" value="1"/>
</dbReference>
<gene>
    <name evidence="4" type="ORF">EV142_11015</name>
</gene>
<proteinExistence type="predicted"/>
<evidence type="ECO:0000259" key="3">
    <source>
        <dbReference type="Pfam" id="PF18962"/>
    </source>
</evidence>
<dbReference type="InterPro" id="IPR026444">
    <property type="entry name" value="Secre_tail"/>
</dbReference>
<evidence type="ECO:0000313" key="4">
    <source>
        <dbReference type="EMBL" id="TCN52477.1"/>
    </source>
</evidence>
<organism evidence="4 5">
    <name type="scientific">Flavobacterium circumlabens</name>
    <dbReference type="NCBI Taxonomy" id="2133765"/>
    <lineage>
        <taxon>Bacteria</taxon>
        <taxon>Pseudomonadati</taxon>
        <taxon>Bacteroidota</taxon>
        <taxon>Flavobacteriia</taxon>
        <taxon>Flavobacteriales</taxon>
        <taxon>Flavobacteriaceae</taxon>
        <taxon>Flavobacterium</taxon>
    </lineage>
</organism>
<feature type="signal peptide" evidence="2">
    <location>
        <begin position="1"/>
        <end position="18"/>
    </location>
</feature>